<name>A0A0F8YTX0_9ZZZZ</name>
<feature type="non-terminal residue" evidence="1">
    <location>
        <position position="1"/>
    </location>
</feature>
<evidence type="ECO:0000313" key="1">
    <source>
        <dbReference type="EMBL" id="KKK84877.1"/>
    </source>
</evidence>
<accession>A0A0F8YTX0</accession>
<organism evidence="1">
    <name type="scientific">marine sediment metagenome</name>
    <dbReference type="NCBI Taxonomy" id="412755"/>
    <lineage>
        <taxon>unclassified sequences</taxon>
        <taxon>metagenomes</taxon>
        <taxon>ecological metagenomes</taxon>
    </lineage>
</organism>
<dbReference type="AlphaFoldDB" id="A0A0F8YTX0"/>
<comment type="caution">
    <text evidence="1">The sequence shown here is derived from an EMBL/GenBank/DDBJ whole genome shotgun (WGS) entry which is preliminary data.</text>
</comment>
<protein>
    <submittedName>
        <fullName evidence="1">Uncharacterized protein</fullName>
    </submittedName>
</protein>
<dbReference type="EMBL" id="LAZR01051565">
    <property type="protein sequence ID" value="KKK84877.1"/>
    <property type="molecule type" value="Genomic_DNA"/>
</dbReference>
<reference evidence="1" key="1">
    <citation type="journal article" date="2015" name="Nature">
        <title>Complex archaea that bridge the gap between prokaryotes and eukaryotes.</title>
        <authorList>
            <person name="Spang A."/>
            <person name="Saw J.H."/>
            <person name="Jorgensen S.L."/>
            <person name="Zaremba-Niedzwiedzka K."/>
            <person name="Martijn J."/>
            <person name="Lind A.E."/>
            <person name="van Eijk R."/>
            <person name="Schleper C."/>
            <person name="Guy L."/>
            <person name="Ettema T.J."/>
        </authorList>
    </citation>
    <scope>NUCLEOTIDE SEQUENCE</scope>
</reference>
<sequence length="31" mass="3675">HAGNLIEIGGVYYWVEPQPDKFRVFKIINRD</sequence>
<proteinExistence type="predicted"/>
<gene>
    <name evidence="1" type="ORF">LCGC14_2778950</name>
</gene>